<dbReference type="EMBL" id="CAADEZ010000133">
    <property type="protein sequence ID" value="VFJ54526.1"/>
    <property type="molecule type" value="Genomic_DNA"/>
</dbReference>
<organism evidence="2">
    <name type="scientific">Candidatus Kentrum sp. FM</name>
    <dbReference type="NCBI Taxonomy" id="2126340"/>
    <lineage>
        <taxon>Bacteria</taxon>
        <taxon>Pseudomonadati</taxon>
        <taxon>Pseudomonadota</taxon>
        <taxon>Gammaproteobacteria</taxon>
        <taxon>Candidatus Kentrum</taxon>
    </lineage>
</organism>
<proteinExistence type="predicted"/>
<protein>
    <submittedName>
        <fullName evidence="2">Uncharacterized protein</fullName>
    </submittedName>
</protein>
<evidence type="ECO:0000313" key="2">
    <source>
        <dbReference type="EMBL" id="VFK10463.1"/>
    </source>
</evidence>
<reference evidence="2" key="1">
    <citation type="submission" date="2019-02" db="EMBL/GenBank/DDBJ databases">
        <authorList>
            <person name="Gruber-Vodicka R. H."/>
            <person name="Seah K. B. B."/>
        </authorList>
    </citation>
    <scope>NUCLEOTIDE SEQUENCE</scope>
    <source>
        <strain evidence="1">BECK_BZ163</strain>
        <strain evidence="2">BECK_BZ164</strain>
    </source>
</reference>
<dbReference type="EMBL" id="CAADFL010000141">
    <property type="protein sequence ID" value="VFK10463.1"/>
    <property type="molecule type" value="Genomic_DNA"/>
</dbReference>
<evidence type="ECO:0000313" key="1">
    <source>
        <dbReference type="EMBL" id="VFJ54526.1"/>
    </source>
</evidence>
<sequence>MSAIRYPCLIVGRCPSNFEGRNTYIMDSETAIDRGYGDLSLILRPDMRRYQLLDHLLEVQAPALGGTG</sequence>
<name>A0A450W089_9GAMM</name>
<accession>A0A450W089</accession>
<gene>
    <name evidence="1" type="ORF">BECKFM1743A_GA0114220_101333</name>
    <name evidence="2" type="ORF">BECKFM1743B_GA0114221_101413</name>
</gene>
<dbReference type="AlphaFoldDB" id="A0A450W089"/>